<dbReference type="PANTHER" id="PTHR12820">
    <property type="entry name" value="VACUOLAR SORTING PROTEIN 53"/>
    <property type="match status" value="1"/>
</dbReference>
<evidence type="ECO:0000313" key="4">
    <source>
        <dbReference type="Proteomes" id="UP001165289"/>
    </source>
</evidence>
<comment type="caution">
    <text evidence="3">The sequence shown here is derived from an EMBL/GenBank/DDBJ whole genome shotgun (WGS) entry which is preliminary data.</text>
</comment>
<dbReference type="Pfam" id="PF04100">
    <property type="entry name" value="Vps53_N"/>
    <property type="match status" value="1"/>
</dbReference>
<keyword evidence="1" id="KW-0175">Coiled coil</keyword>
<dbReference type="InterPro" id="IPR039766">
    <property type="entry name" value="Vps53"/>
</dbReference>
<feature type="coiled-coil region" evidence="1">
    <location>
        <begin position="210"/>
        <end position="237"/>
    </location>
</feature>
<dbReference type="EMBL" id="JAKMXF010000334">
    <property type="protein sequence ID" value="KAI6647970.1"/>
    <property type="molecule type" value="Genomic_DNA"/>
</dbReference>
<dbReference type="GO" id="GO:0005829">
    <property type="term" value="C:cytosol"/>
    <property type="evidence" value="ECO:0007669"/>
    <property type="project" value="GOC"/>
</dbReference>
<dbReference type="InterPro" id="IPR007234">
    <property type="entry name" value="Vps53_N"/>
</dbReference>
<gene>
    <name evidence="3" type="ORF">LOD99_8298</name>
</gene>
<sequence length="245" mass="28540">MCRIPELLLFPDMDPLCARKFNEIDFINKEFPTEQSLANIDDFMSRMKLEIRNLDKDIRQIVHGEAGVGYEGEVALSEARDAINKLFSRIKDIKEKAETSEKMVKAITKEIKELDTAKTNLTFSITTLENLSMLVRSIEDLSQNIAQKKYLEVEKILERIGSVSDTFKLFTDIKEITELLQSVTQIQNDLKIQIKKDFEEGTTTKGIKEITELERVKKELEDERIQYRRDILFYKMELKKGNTVY</sequence>
<dbReference type="Proteomes" id="UP001165289">
    <property type="component" value="Unassembled WGS sequence"/>
</dbReference>
<proteinExistence type="predicted"/>
<feature type="domain" description="Vps53 N-terminal" evidence="2">
    <location>
        <begin position="20"/>
        <end position="204"/>
    </location>
</feature>
<accession>A0AAV7JGF3</accession>
<dbReference type="GO" id="GO:0000938">
    <property type="term" value="C:GARP complex"/>
    <property type="evidence" value="ECO:0007669"/>
    <property type="project" value="InterPro"/>
</dbReference>
<evidence type="ECO:0000313" key="3">
    <source>
        <dbReference type="EMBL" id="KAI6647970.1"/>
    </source>
</evidence>
<dbReference type="GO" id="GO:0042147">
    <property type="term" value="P:retrograde transport, endosome to Golgi"/>
    <property type="evidence" value="ECO:0007669"/>
    <property type="project" value="InterPro"/>
</dbReference>
<feature type="coiled-coil region" evidence="1">
    <location>
        <begin position="76"/>
        <end position="110"/>
    </location>
</feature>
<evidence type="ECO:0000259" key="2">
    <source>
        <dbReference type="Pfam" id="PF04100"/>
    </source>
</evidence>
<keyword evidence="4" id="KW-1185">Reference proteome</keyword>
<organism evidence="3 4">
    <name type="scientific">Oopsacas minuta</name>
    <dbReference type="NCBI Taxonomy" id="111878"/>
    <lineage>
        <taxon>Eukaryota</taxon>
        <taxon>Metazoa</taxon>
        <taxon>Porifera</taxon>
        <taxon>Hexactinellida</taxon>
        <taxon>Hexasterophora</taxon>
        <taxon>Lyssacinosida</taxon>
        <taxon>Leucopsacidae</taxon>
        <taxon>Oopsacas</taxon>
    </lineage>
</organism>
<dbReference type="AlphaFoldDB" id="A0AAV7JGF3"/>
<evidence type="ECO:0000256" key="1">
    <source>
        <dbReference type="SAM" id="Coils"/>
    </source>
</evidence>
<dbReference type="PANTHER" id="PTHR12820:SF0">
    <property type="entry name" value="VACUOLAR PROTEIN SORTING-ASSOCIATED PROTEIN 53 HOMOLOG"/>
    <property type="match status" value="1"/>
</dbReference>
<name>A0AAV7JGF3_9METZ</name>
<protein>
    <submittedName>
        <fullName evidence="3">Vacuolar protein sorting-associated protein 53-like</fullName>
    </submittedName>
</protein>
<reference evidence="3 4" key="1">
    <citation type="journal article" date="2023" name="BMC Biol.">
        <title>The compact genome of the sponge Oopsacas minuta (Hexactinellida) is lacking key metazoan core genes.</title>
        <authorList>
            <person name="Santini S."/>
            <person name="Schenkelaars Q."/>
            <person name="Jourda C."/>
            <person name="Duchesne M."/>
            <person name="Belahbib H."/>
            <person name="Rocher C."/>
            <person name="Selva M."/>
            <person name="Riesgo A."/>
            <person name="Vervoort M."/>
            <person name="Leys S.P."/>
            <person name="Kodjabachian L."/>
            <person name="Le Bivic A."/>
            <person name="Borchiellini C."/>
            <person name="Claverie J.M."/>
            <person name="Renard E."/>
        </authorList>
    </citation>
    <scope>NUCLEOTIDE SEQUENCE [LARGE SCALE GENOMIC DNA]</scope>
    <source>
        <strain evidence="3">SPO-2</strain>
    </source>
</reference>